<keyword evidence="1" id="KW-0694">RNA-binding</keyword>
<name>A0AAV5TZW7_9BILA</name>
<dbReference type="AlphaFoldDB" id="A0AAV5TZW7"/>
<feature type="domain" description="RRM" evidence="3">
    <location>
        <begin position="67"/>
        <end position="137"/>
    </location>
</feature>
<protein>
    <recommendedName>
        <fullName evidence="3">RRM domain-containing protein</fullName>
    </recommendedName>
</protein>
<accession>A0AAV5TZW7</accession>
<dbReference type="InterPro" id="IPR000504">
    <property type="entry name" value="RRM_dom"/>
</dbReference>
<dbReference type="GO" id="GO:0005634">
    <property type="term" value="C:nucleus"/>
    <property type="evidence" value="ECO:0007669"/>
    <property type="project" value="TreeGrafter"/>
</dbReference>
<evidence type="ECO:0000259" key="3">
    <source>
        <dbReference type="SMART" id="SM00360"/>
    </source>
</evidence>
<reference evidence="4" key="1">
    <citation type="submission" date="2023-10" db="EMBL/GenBank/DDBJ databases">
        <title>Genome assembly of Pristionchus species.</title>
        <authorList>
            <person name="Yoshida K."/>
            <person name="Sommer R.J."/>
        </authorList>
    </citation>
    <scope>NUCLEOTIDE SEQUENCE</scope>
    <source>
        <strain evidence="4">RS0144</strain>
    </source>
</reference>
<feature type="region of interest" description="Disordered" evidence="2">
    <location>
        <begin position="13"/>
        <end position="53"/>
    </location>
</feature>
<evidence type="ECO:0000256" key="2">
    <source>
        <dbReference type="SAM" id="MobiDB-lite"/>
    </source>
</evidence>
<dbReference type="SUPFAM" id="SSF54928">
    <property type="entry name" value="RNA-binding domain, RBD"/>
    <property type="match status" value="1"/>
</dbReference>
<comment type="caution">
    <text evidence="4">The sequence shown here is derived from an EMBL/GenBank/DDBJ whole genome shotgun (WGS) entry which is preliminary data.</text>
</comment>
<dbReference type="GO" id="GO:0003729">
    <property type="term" value="F:mRNA binding"/>
    <property type="evidence" value="ECO:0007669"/>
    <property type="project" value="TreeGrafter"/>
</dbReference>
<dbReference type="InterPro" id="IPR012677">
    <property type="entry name" value="Nucleotide-bd_a/b_plait_sf"/>
</dbReference>
<dbReference type="GO" id="GO:0006406">
    <property type="term" value="P:mRNA export from nucleus"/>
    <property type="evidence" value="ECO:0007669"/>
    <property type="project" value="TreeGrafter"/>
</dbReference>
<dbReference type="PANTHER" id="PTHR19965:SF82">
    <property type="entry name" value="THO COMPLEX SUBUNIT 4"/>
    <property type="match status" value="1"/>
</dbReference>
<sequence length="203" mass="21288">MDLSLDDIIARNKAAKRNNQGNRGGRPVRRNGGGGMNGGSFKSVSPRGGGLAPTGLAREINANKRVRLNISNLAPSVRTGDLEELFFNYGLESATVNYGEGGQHLGTGDIVLTKRDAHRVLNDFHGVTVDGQRLTMILVEDGSLDSGSIFNRIKLAGGGGGVQRRPAPRPQPHQQRRGGFTGGVARGGGRGGRGGGGRSEKKP</sequence>
<keyword evidence="5" id="KW-1185">Reference proteome</keyword>
<evidence type="ECO:0000313" key="5">
    <source>
        <dbReference type="Proteomes" id="UP001432027"/>
    </source>
</evidence>
<proteinExistence type="predicted"/>
<dbReference type="PANTHER" id="PTHR19965">
    <property type="entry name" value="RNA AND EXPORT FACTOR BINDING PROTEIN"/>
    <property type="match status" value="1"/>
</dbReference>
<gene>
    <name evidence="4" type="ORF">PENTCL1PPCAC_22290</name>
</gene>
<evidence type="ECO:0000256" key="1">
    <source>
        <dbReference type="ARBA" id="ARBA00022884"/>
    </source>
</evidence>
<dbReference type="SMART" id="SM00360">
    <property type="entry name" value="RRM"/>
    <property type="match status" value="1"/>
</dbReference>
<feature type="compositionally biased region" description="Gly residues" evidence="2">
    <location>
        <begin position="179"/>
        <end position="197"/>
    </location>
</feature>
<dbReference type="Proteomes" id="UP001432027">
    <property type="component" value="Unassembled WGS sequence"/>
</dbReference>
<dbReference type="Gene3D" id="3.30.70.330">
    <property type="match status" value="1"/>
</dbReference>
<dbReference type="InterPro" id="IPR051229">
    <property type="entry name" value="ALYREF_mRNA_export"/>
</dbReference>
<dbReference type="EMBL" id="BTSX01000005">
    <property type="protein sequence ID" value="GMT00116.1"/>
    <property type="molecule type" value="Genomic_DNA"/>
</dbReference>
<feature type="region of interest" description="Disordered" evidence="2">
    <location>
        <begin position="156"/>
        <end position="203"/>
    </location>
</feature>
<dbReference type="InterPro" id="IPR035979">
    <property type="entry name" value="RBD_domain_sf"/>
</dbReference>
<evidence type="ECO:0000313" key="4">
    <source>
        <dbReference type="EMBL" id="GMT00116.1"/>
    </source>
</evidence>
<feature type="non-terminal residue" evidence="4">
    <location>
        <position position="203"/>
    </location>
</feature>
<organism evidence="4 5">
    <name type="scientific">Pristionchus entomophagus</name>
    <dbReference type="NCBI Taxonomy" id="358040"/>
    <lineage>
        <taxon>Eukaryota</taxon>
        <taxon>Metazoa</taxon>
        <taxon>Ecdysozoa</taxon>
        <taxon>Nematoda</taxon>
        <taxon>Chromadorea</taxon>
        <taxon>Rhabditida</taxon>
        <taxon>Rhabditina</taxon>
        <taxon>Diplogasteromorpha</taxon>
        <taxon>Diplogasteroidea</taxon>
        <taxon>Neodiplogasteridae</taxon>
        <taxon>Pristionchus</taxon>
    </lineage>
</organism>